<evidence type="ECO:0000313" key="11">
    <source>
        <dbReference type="EMBL" id="GAA1199052.1"/>
    </source>
</evidence>
<dbReference type="SMART" id="SM00382">
    <property type="entry name" value="AAA"/>
    <property type="match status" value="1"/>
</dbReference>
<dbReference type="InterPro" id="IPR039421">
    <property type="entry name" value="Type_1_exporter"/>
</dbReference>
<evidence type="ECO:0000313" key="12">
    <source>
        <dbReference type="Proteomes" id="UP001501371"/>
    </source>
</evidence>
<keyword evidence="3" id="KW-0547">Nucleotide-binding</keyword>
<feature type="transmembrane region" description="Helical" evidence="8">
    <location>
        <begin position="141"/>
        <end position="161"/>
    </location>
</feature>
<dbReference type="PANTHER" id="PTHR24221:SF654">
    <property type="entry name" value="ATP-BINDING CASSETTE SUB-FAMILY B MEMBER 6"/>
    <property type="match status" value="1"/>
</dbReference>
<dbReference type="SUPFAM" id="SSF90123">
    <property type="entry name" value="ABC transporter transmembrane region"/>
    <property type="match status" value="1"/>
</dbReference>
<feature type="transmembrane region" description="Helical" evidence="8">
    <location>
        <begin position="40"/>
        <end position="68"/>
    </location>
</feature>
<dbReference type="PROSITE" id="PS50929">
    <property type="entry name" value="ABC_TM1F"/>
    <property type="match status" value="1"/>
</dbReference>
<keyword evidence="6 8" id="KW-0472">Membrane</keyword>
<keyword evidence="5 8" id="KW-1133">Transmembrane helix</keyword>
<evidence type="ECO:0000259" key="9">
    <source>
        <dbReference type="PROSITE" id="PS50893"/>
    </source>
</evidence>
<dbReference type="InterPro" id="IPR027417">
    <property type="entry name" value="P-loop_NTPase"/>
</dbReference>
<comment type="caution">
    <text evidence="11">The sequence shown here is derived from an EMBL/GenBank/DDBJ whole genome shotgun (WGS) entry which is preliminary data.</text>
</comment>
<feature type="transmembrane region" description="Helical" evidence="8">
    <location>
        <begin position="113"/>
        <end position="135"/>
    </location>
</feature>
<evidence type="ECO:0000259" key="10">
    <source>
        <dbReference type="PROSITE" id="PS50929"/>
    </source>
</evidence>
<comment type="subcellular location">
    <subcellularLocation>
        <location evidence="1">Cell membrane</location>
        <topology evidence="1">Multi-pass membrane protein</topology>
    </subcellularLocation>
</comment>
<dbReference type="Gene3D" id="3.40.50.300">
    <property type="entry name" value="P-loop containing nucleotide triphosphate hydrolases"/>
    <property type="match status" value="1"/>
</dbReference>
<dbReference type="GO" id="GO:0005524">
    <property type="term" value="F:ATP binding"/>
    <property type="evidence" value="ECO:0007669"/>
    <property type="project" value="UniProtKB-KW"/>
</dbReference>
<reference evidence="12" key="1">
    <citation type="journal article" date="2019" name="Int. J. Syst. Evol. Microbiol.">
        <title>The Global Catalogue of Microorganisms (GCM) 10K type strain sequencing project: providing services to taxonomists for standard genome sequencing and annotation.</title>
        <authorList>
            <consortium name="The Broad Institute Genomics Platform"/>
            <consortium name="The Broad Institute Genome Sequencing Center for Infectious Disease"/>
            <person name="Wu L."/>
            <person name="Ma J."/>
        </authorList>
    </citation>
    <scope>NUCLEOTIDE SEQUENCE [LARGE SCALE GENOMIC DNA]</scope>
    <source>
        <strain evidence="12">JCM 12696</strain>
    </source>
</reference>
<evidence type="ECO:0000256" key="2">
    <source>
        <dbReference type="ARBA" id="ARBA00022692"/>
    </source>
</evidence>
<evidence type="ECO:0000256" key="5">
    <source>
        <dbReference type="ARBA" id="ARBA00022989"/>
    </source>
</evidence>
<feature type="domain" description="ABC transporter" evidence="9">
    <location>
        <begin position="379"/>
        <end position="606"/>
    </location>
</feature>
<keyword evidence="12" id="KW-1185">Reference proteome</keyword>
<dbReference type="Gene3D" id="1.20.1560.10">
    <property type="entry name" value="ABC transporter type 1, transmembrane domain"/>
    <property type="match status" value="1"/>
</dbReference>
<dbReference type="InterPro" id="IPR011527">
    <property type="entry name" value="ABC1_TM_dom"/>
</dbReference>
<dbReference type="InterPro" id="IPR003439">
    <property type="entry name" value="ABC_transporter-like_ATP-bd"/>
</dbReference>
<dbReference type="InterPro" id="IPR036640">
    <property type="entry name" value="ABC1_TM_sf"/>
</dbReference>
<gene>
    <name evidence="11" type="ORF">GCM10009654_64570</name>
</gene>
<feature type="transmembrane region" description="Helical" evidence="8">
    <location>
        <begin position="260"/>
        <end position="282"/>
    </location>
</feature>
<feature type="region of interest" description="Disordered" evidence="7">
    <location>
        <begin position="298"/>
        <end position="343"/>
    </location>
</feature>
<feature type="transmembrane region" description="Helical" evidence="8">
    <location>
        <begin position="226"/>
        <end position="248"/>
    </location>
</feature>
<dbReference type="InterPro" id="IPR003593">
    <property type="entry name" value="AAA+_ATPase"/>
</dbReference>
<feature type="domain" description="ABC transmembrane type-1" evidence="10">
    <location>
        <begin position="9"/>
        <end position="270"/>
    </location>
</feature>
<organism evidence="11 12">
    <name type="scientific">Streptomyces hebeiensis</name>
    <dbReference type="NCBI Taxonomy" id="229486"/>
    <lineage>
        <taxon>Bacteria</taxon>
        <taxon>Bacillati</taxon>
        <taxon>Actinomycetota</taxon>
        <taxon>Actinomycetes</taxon>
        <taxon>Kitasatosporales</taxon>
        <taxon>Streptomycetaceae</taxon>
        <taxon>Streptomyces</taxon>
    </lineage>
</organism>
<sequence>MLYRLAGWSLLESAQTFLGGYCVARALDGGFLAGRTGLGLAWLAVAAAAILAGGPLLRGVFGQLAALVEPLRDALVRRAVERALHGAITDPARADAGAVSRLTHQTEIVRDSFAGLVLTARSFVFTAVGALAGLFTLAPRFLLVVLPPLTLGLLLFLATLAPMAAAQRTYLTADEALADRVGTIGAGLRDIAACGTSARAAERTGELIDAGADAARALARWAAVRTLALGVAGQSPVLLLLVTAPWLVRQGVTAGALVGALTYLVQSLLPALHTLMTALGAAGTRLLVVLDRFTDPAAGEDGARTAHRSPGKPVRGGEAAGLGTDGGTTPLPATPSARAGGQPAVTERVAVAERGTGPVSLPILSGSGSDSRPVPAAEVRGVTLAYGPGAPPVLDRLDLLVDQGEHVAVVGPSGIGKSTLTGVLAGLLAPDGGSVLLAGRPVAGRDARELAALRVLIPQQAYVFSGTVRDNLAYLRPDVPDDELRRAVTALGAEELVGRLGGLAAPVESARLSQGERQLLSLCRAHVASAPLLVLDEATCHLDPAAEERVELALAARPGTLIVVAHRLSSARRADRILVLDGTRPAYGTHDELLAVSPLYRDLAGHWQDG</sequence>
<evidence type="ECO:0000256" key="6">
    <source>
        <dbReference type="ARBA" id="ARBA00023136"/>
    </source>
</evidence>
<keyword evidence="2 8" id="KW-0812">Transmembrane</keyword>
<dbReference type="PROSITE" id="PS50893">
    <property type="entry name" value="ABC_TRANSPORTER_2"/>
    <property type="match status" value="1"/>
</dbReference>
<accession>A0ABP4FWK1</accession>
<evidence type="ECO:0000256" key="8">
    <source>
        <dbReference type="SAM" id="Phobius"/>
    </source>
</evidence>
<protein>
    <submittedName>
        <fullName evidence="11">ABC transporter ATP-binding protein</fullName>
    </submittedName>
</protein>
<evidence type="ECO:0000256" key="7">
    <source>
        <dbReference type="SAM" id="MobiDB-lite"/>
    </source>
</evidence>
<keyword evidence="4 11" id="KW-0067">ATP-binding</keyword>
<dbReference type="PANTHER" id="PTHR24221">
    <property type="entry name" value="ATP-BINDING CASSETTE SUB-FAMILY B"/>
    <property type="match status" value="1"/>
</dbReference>
<evidence type="ECO:0000256" key="3">
    <source>
        <dbReference type="ARBA" id="ARBA00022741"/>
    </source>
</evidence>
<evidence type="ECO:0000256" key="4">
    <source>
        <dbReference type="ARBA" id="ARBA00022840"/>
    </source>
</evidence>
<dbReference type="Proteomes" id="UP001501371">
    <property type="component" value="Unassembled WGS sequence"/>
</dbReference>
<name>A0ABP4FWK1_9ACTN</name>
<dbReference type="EMBL" id="BAAAKV010000099">
    <property type="protein sequence ID" value="GAA1199052.1"/>
    <property type="molecule type" value="Genomic_DNA"/>
</dbReference>
<dbReference type="SUPFAM" id="SSF52540">
    <property type="entry name" value="P-loop containing nucleoside triphosphate hydrolases"/>
    <property type="match status" value="1"/>
</dbReference>
<dbReference type="Pfam" id="PF00005">
    <property type="entry name" value="ABC_tran"/>
    <property type="match status" value="1"/>
</dbReference>
<proteinExistence type="predicted"/>
<evidence type="ECO:0000256" key="1">
    <source>
        <dbReference type="ARBA" id="ARBA00004651"/>
    </source>
</evidence>